<sequence>MDKIGMIPVMFRALLTAVGRMITSPLRGDTGATTYFKDVAYAALRTQLAHMSLAQEQYMNPSTDENYLELAKSKGFQPDSIVLSDGSKGHWLGNKGAEKVIVYFHGTCILEQDTTRDAEADGDVRTKGGGYVLPASPGHVTWAFELNQSLNKAGHSTSLVFLAYTTAPSGQYPTQMTQATELLRHIIEKEGKKPSDIIIGGDSAGGNLTLALMSHLLHPHRKLPKLELSEPLRAAVLISPWVRFATTDDSARRNANSDMLTPAAAQRWSEAFLGGARLDEYNQPIIADDDWFKGLENVVSEILVWGGGGEVLIDSIVEIAKKLQKAHPKTELVVQPKVGHEEFIIDTLLGYKEKAEGTVLMENWIGARL</sequence>
<dbReference type="SUPFAM" id="SSF53474">
    <property type="entry name" value="alpha/beta-Hydrolases"/>
    <property type="match status" value="1"/>
</dbReference>
<dbReference type="InterPro" id="IPR013094">
    <property type="entry name" value="AB_hydrolase_3"/>
</dbReference>
<dbReference type="Proteomes" id="UP000308768">
    <property type="component" value="Unassembled WGS sequence"/>
</dbReference>
<keyword evidence="1" id="KW-0378">Hydrolase</keyword>
<dbReference type="Gene3D" id="3.40.50.1820">
    <property type="entry name" value="alpha/beta hydrolase"/>
    <property type="match status" value="1"/>
</dbReference>
<organism evidence="3 4">
    <name type="scientific">Cryomyces minteri</name>
    <dbReference type="NCBI Taxonomy" id="331657"/>
    <lineage>
        <taxon>Eukaryota</taxon>
        <taxon>Fungi</taxon>
        <taxon>Dikarya</taxon>
        <taxon>Ascomycota</taxon>
        <taxon>Pezizomycotina</taxon>
        <taxon>Dothideomycetes</taxon>
        <taxon>Dothideomycetes incertae sedis</taxon>
        <taxon>Cryomyces</taxon>
    </lineage>
</organism>
<name>A0A4U0WLZ9_9PEZI</name>
<dbReference type="OrthoDB" id="2152029at2759"/>
<accession>A0A4U0WLZ9</accession>
<dbReference type="AlphaFoldDB" id="A0A4U0WLZ9"/>
<dbReference type="STRING" id="331657.A0A4U0WLZ9"/>
<gene>
    <name evidence="3" type="ORF">B0A49_06897</name>
</gene>
<dbReference type="EMBL" id="NAJN01001375">
    <property type="protein sequence ID" value="TKA63628.1"/>
    <property type="molecule type" value="Genomic_DNA"/>
</dbReference>
<keyword evidence="4" id="KW-1185">Reference proteome</keyword>
<dbReference type="Pfam" id="PF07859">
    <property type="entry name" value="Abhydrolase_3"/>
    <property type="match status" value="1"/>
</dbReference>
<evidence type="ECO:0000256" key="1">
    <source>
        <dbReference type="ARBA" id="ARBA00022801"/>
    </source>
</evidence>
<dbReference type="PANTHER" id="PTHR48081">
    <property type="entry name" value="AB HYDROLASE SUPERFAMILY PROTEIN C4A8.06C"/>
    <property type="match status" value="1"/>
</dbReference>
<evidence type="ECO:0000313" key="4">
    <source>
        <dbReference type="Proteomes" id="UP000308768"/>
    </source>
</evidence>
<protein>
    <recommendedName>
        <fullName evidence="2">Alpha/beta hydrolase fold-3 domain-containing protein</fullName>
    </recommendedName>
</protein>
<dbReference type="GO" id="GO:0016787">
    <property type="term" value="F:hydrolase activity"/>
    <property type="evidence" value="ECO:0007669"/>
    <property type="project" value="UniProtKB-KW"/>
</dbReference>
<dbReference type="InterPro" id="IPR029058">
    <property type="entry name" value="AB_hydrolase_fold"/>
</dbReference>
<dbReference type="PANTHER" id="PTHR48081:SF31">
    <property type="entry name" value="STERYL ACETYL HYDROLASE MUG81-RELATED"/>
    <property type="match status" value="1"/>
</dbReference>
<evidence type="ECO:0000313" key="3">
    <source>
        <dbReference type="EMBL" id="TKA63628.1"/>
    </source>
</evidence>
<proteinExistence type="predicted"/>
<dbReference type="InterPro" id="IPR050300">
    <property type="entry name" value="GDXG_lipolytic_enzyme"/>
</dbReference>
<reference evidence="3 4" key="1">
    <citation type="submission" date="2017-03" db="EMBL/GenBank/DDBJ databases">
        <title>Genomes of endolithic fungi from Antarctica.</title>
        <authorList>
            <person name="Coleine C."/>
            <person name="Masonjones S."/>
            <person name="Stajich J.E."/>
        </authorList>
    </citation>
    <scope>NUCLEOTIDE SEQUENCE [LARGE SCALE GENOMIC DNA]</scope>
    <source>
        <strain evidence="3 4">CCFEE 5187</strain>
    </source>
</reference>
<evidence type="ECO:0000259" key="2">
    <source>
        <dbReference type="Pfam" id="PF07859"/>
    </source>
</evidence>
<feature type="domain" description="Alpha/beta hydrolase fold-3" evidence="2">
    <location>
        <begin position="128"/>
        <end position="341"/>
    </location>
</feature>
<comment type="caution">
    <text evidence="3">The sequence shown here is derived from an EMBL/GenBank/DDBJ whole genome shotgun (WGS) entry which is preliminary data.</text>
</comment>